<dbReference type="OrthoDB" id="6753773at2759"/>
<gene>
    <name evidence="2" type="ORF">PHYEVI_LOCUS8304</name>
</gene>
<protein>
    <submittedName>
        <fullName evidence="2">Uncharacterized protein</fullName>
    </submittedName>
</protein>
<feature type="compositionally biased region" description="Basic and acidic residues" evidence="1">
    <location>
        <begin position="793"/>
        <end position="810"/>
    </location>
</feature>
<reference evidence="2" key="1">
    <citation type="submission" date="2022-01" db="EMBL/GenBank/DDBJ databases">
        <authorList>
            <person name="King R."/>
        </authorList>
    </citation>
    <scope>NUCLEOTIDE SEQUENCE</scope>
</reference>
<evidence type="ECO:0000313" key="2">
    <source>
        <dbReference type="EMBL" id="CAG9861981.1"/>
    </source>
</evidence>
<feature type="region of interest" description="Disordered" evidence="1">
    <location>
        <begin position="940"/>
        <end position="968"/>
    </location>
</feature>
<feature type="region of interest" description="Disordered" evidence="1">
    <location>
        <begin position="554"/>
        <end position="670"/>
    </location>
</feature>
<feature type="region of interest" description="Disordered" evidence="1">
    <location>
        <begin position="69"/>
        <end position="97"/>
    </location>
</feature>
<dbReference type="PANTHER" id="PTHR24216">
    <property type="entry name" value="PAXILLIN-RELATED"/>
    <property type="match status" value="1"/>
</dbReference>
<dbReference type="Proteomes" id="UP001153712">
    <property type="component" value="Chromosome 5"/>
</dbReference>
<feature type="region of interest" description="Disordered" evidence="1">
    <location>
        <begin position="760"/>
        <end position="833"/>
    </location>
</feature>
<feature type="compositionally biased region" description="Pro residues" evidence="1">
    <location>
        <begin position="372"/>
        <end position="391"/>
    </location>
</feature>
<accession>A0A9N9TRM6</accession>
<feature type="compositionally biased region" description="Basic and acidic residues" evidence="1">
    <location>
        <begin position="1157"/>
        <end position="1173"/>
    </location>
</feature>
<feature type="compositionally biased region" description="Low complexity" evidence="1">
    <location>
        <begin position="81"/>
        <end position="91"/>
    </location>
</feature>
<feature type="compositionally biased region" description="Low complexity" evidence="1">
    <location>
        <begin position="592"/>
        <end position="608"/>
    </location>
</feature>
<proteinExistence type="predicted"/>
<evidence type="ECO:0000313" key="3">
    <source>
        <dbReference type="Proteomes" id="UP001153712"/>
    </source>
</evidence>
<feature type="compositionally biased region" description="Basic residues" evidence="1">
    <location>
        <begin position="957"/>
        <end position="966"/>
    </location>
</feature>
<keyword evidence="3" id="KW-1185">Reference proteome</keyword>
<name>A0A9N9TRM6_PHYSR</name>
<dbReference type="EMBL" id="OU900098">
    <property type="protein sequence ID" value="CAG9861981.1"/>
    <property type="molecule type" value="Genomic_DNA"/>
</dbReference>
<organism evidence="2 3">
    <name type="scientific">Phyllotreta striolata</name>
    <name type="common">Striped flea beetle</name>
    <name type="synonym">Crioceris striolata</name>
    <dbReference type="NCBI Taxonomy" id="444603"/>
    <lineage>
        <taxon>Eukaryota</taxon>
        <taxon>Metazoa</taxon>
        <taxon>Ecdysozoa</taxon>
        <taxon>Arthropoda</taxon>
        <taxon>Hexapoda</taxon>
        <taxon>Insecta</taxon>
        <taxon>Pterygota</taxon>
        <taxon>Neoptera</taxon>
        <taxon>Endopterygota</taxon>
        <taxon>Coleoptera</taxon>
        <taxon>Polyphaga</taxon>
        <taxon>Cucujiformia</taxon>
        <taxon>Chrysomeloidea</taxon>
        <taxon>Chrysomelidae</taxon>
        <taxon>Galerucinae</taxon>
        <taxon>Alticini</taxon>
        <taxon>Phyllotreta</taxon>
    </lineage>
</organism>
<feature type="compositionally biased region" description="Polar residues" evidence="1">
    <location>
        <begin position="340"/>
        <end position="352"/>
    </location>
</feature>
<dbReference type="PANTHER" id="PTHR24216:SF65">
    <property type="entry name" value="PAXILLIN-LIKE PROTEIN 1"/>
    <property type="match status" value="1"/>
</dbReference>
<feature type="compositionally biased region" description="Basic and acidic residues" evidence="1">
    <location>
        <begin position="413"/>
        <end position="440"/>
    </location>
</feature>
<evidence type="ECO:0000256" key="1">
    <source>
        <dbReference type="SAM" id="MobiDB-lite"/>
    </source>
</evidence>
<feature type="compositionally biased region" description="Acidic residues" evidence="1">
    <location>
        <begin position="779"/>
        <end position="792"/>
    </location>
</feature>
<feature type="compositionally biased region" description="Polar residues" evidence="1">
    <location>
        <begin position="441"/>
        <end position="451"/>
    </location>
</feature>
<sequence>MDDDEKLVDQITGDFDEGYYGNYGFMGQYHEPSDGACVRKDAAAATPKKCVRKGDVICYIKSENIKTVTAGGPPKSAAAESVGSESKSRSSTDTTDQSGESLYKTFIFEESVNENDTQKCIAFWKSVMEKNLEPIKCTIIENRRKREKKPAIEETKTLSVEEPPDVNALIKEATDKVHAEYKTLWLAALKEIKDKKLDKVKLVAQARCKLCESMEIPMEEYSTDIDAATAKEEVKALNKWESVSKRAKRGDKKGSKEVDWALRQKEKEQVQYRFVNVIEEKKKSGAYKMWRSNLVKPPCRCGKKNCECNTNPAIICMRTPLASRIERRSEPIPVPKPAVQRTSHAESISSSRRPSEVCERRSLKKPSVQSTPIPPLPKVPSPLPAPPPPALQPDRSFVDEHTQTQERPSVKSTPERVAEPLKVDRGHQTEEQIVRVRTSDKSVNATGSSTGRVEEDESKETHEDESNASTASTVNVRMATPFLHDLTKSIISEISSLNLPFVDVSTFLKMPSEQQLEAVSALVLTRAYGHDLSEMQLRDISQVILDHVLDMNETRSEGGRDIEEDEGEAEQSAVPPREKSPADSKGAVGTRASKQSSSGPAASQQSGSVRASRTASEPISAPAVPRASEPRSSVLKAPTADLSQAPGPAEASPKPTPVQPFVAPAAGPPRSSILADLEELTPRGSAVMERQVSLLLPDGEVEVIQRTSRVDVGDTTWEKPTVPRTRVPAAERKGSVEALKFKKMQTSKVNAGEENAVGDQIVHVFSTQGQNEPAAPAPTDEDDEDDDDEEEYAPTKEEKPEPQASSREKLLAVVDIESEEPLPKPAAKKSTTFLNEKELDDDYEETFNPNRVRDSIYVSKERLEKLKDKDESALEDEIDMGDLFKAVTLEDSYLVNKRRLDRKARDSIFVTKERLMSKKKSARKSIDVGLEQFRLKLRQAKEKRQSEANKSADAASRKHHKQHAKRPKDSIFVTKEREAKHKLDMDEKESDFEQHEPQRIHIQDAPSITYVQSDRKTALPKDSMYINKAHVMKHKLEHGEIDSIAEASTSDRQVHVLIPDDRQRQIGAEKSILKHHTKLIATKDSVFVTKQRVLQHRRDMRESLDEAEPVLRLSKAPRARTPSGSLSRRARGPTAEPRGSYVPPNSPDASRAALQEAAKKEANSSRELHETDYESLVERAPESKLAAFGSNKAPCEVCLCKKCRCKAGSKIKRTGAKGRKFAPACPFAGRSKKSKKHGVAQFVEFGSEFVSVKLSNVTEKTSPYG</sequence>
<dbReference type="AlphaFoldDB" id="A0A9N9TRM6"/>
<feature type="region of interest" description="Disordered" evidence="1">
    <location>
        <begin position="1099"/>
        <end position="1173"/>
    </location>
</feature>
<feature type="region of interest" description="Disordered" evidence="1">
    <location>
        <begin position="329"/>
        <end position="472"/>
    </location>
</feature>